<dbReference type="AlphaFoldDB" id="A0A2R6WF21"/>
<organism evidence="1 2">
    <name type="scientific">Marchantia polymorpha</name>
    <name type="common">Common liverwort</name>
    <name type="synonym">Marchantia aquatica</name>
    <dbReference type="NCBI Taxonomy" id="3197"/>
    <lineage>
        <taxon>Eukaryota</taxon>
        <taxon>Viridiplantae</taxon>
        <taxon>Streptophyta</taxon>
        <taxon>Embryophyta</taxon>
        <taxon>Marchantiophyta</taxon>
        <taxon>Marchantiopsida</taxon>
        <taxon>Marchantiidae</taxon>
        <taxon>Marchantiales</taxon>
        <taxon>Marchantiaceae</taxon>
        <taxon>Marchantia</taxon>
    </lineage>
</organism>
<gene>
    <name evidence="1" type="ORF">MARPO_0098s0015</name>
</gene>
<evidence type="ECO:0000313" key="1">
    <source>
        <dbReference type="EMBL" id="PTQ32460.1"/>
    </source>
</evidence>
<accession>A0A2R6WF21</accession>
<sequence length="107" mass="11699">MLLSGRGLFLTHTAVLSSASPPHLGFVKKIRKQITSTLGLDRRSVLPGHASHSSCWIIKVPKGSQAAPGSMHGAEDLYWGNMALHATEKFDEVQRRIMNMSSRLSSD</sequence>
<dbReference type="EMBL" id="KZ772770">
    <property type="protein sequence ID" value="PTQ32460.1"/>
    <property type="molecule type" value="Genomic_DNA"/>
</dbReference>
<reference evidence="2" key="1">
    <citation type="journal article" date="2017" name="Cell">
        <title>Insights into land plant evolution garnered from the Marchantia polymorpha genome.</title>
        <authorList>
            <person name="Bowman J.L."/>
            <person name="Kohchi T."/>
            <person name="Yamato K.T."/>
            <person name="Jenkins J."/>
            <person name="Shu S."/>
            <person name="Ishizaki K."/>
            <person name="Yamaoka S."/>
            <person name="Nishihama R."/>
            <person name="Nakamura Y."/>
            <person name="Berger F."/>
            <person name="Adam C."/>
            <person name="Aki S.S."/>
            <person name="Althoff F."/>
            <person name="Araki T."/>
            <person name="Arteaga-Vazquez M.A."/>
            <person name="Balasubrmanian S."/>
            <person name="Barry K."/>
            <person name="Bauer D."/>
            <person name="Boehm C.R."/>
            <person name="Briginshaw L."/>
            <person name="Caballero-Perez J."/>
            <person name="Catarino B."/>
            <person name="Chen F."/>
            <person name="Chiyoda S."/>
            <person name="Chovatia M."/>
            <person name="Davies K.M."/>
            <person name="Delmans M."/>
            <person name="Demura T."/>
            <person name="Dierschke T."/>
            <person name="Dolan L."/>
            <person name="Dorantes-Acosta A.E."/>
            <person name="Eklund D.M."/>
            <person name="Florent S.N."/>
            <person name="Flores-Sandoval E."/>
            <person name="Fujiyama A."/>
            <person name="Fukuzawa H."/>
            <person name="Galik B."/>
            <person name="Grimanelli D."/>
            <person name="Grimwood J."/>
            <person name="Grossniklaus U."/>
            <person name="Hamada T."/>
            <person name="Haseloff J."/>
            <person name="Hetherington A.J."/>
            <person name="Higo A."/>
            <person name="Hirakawa Y."/>
            <person name="Hundley H.N."/>
            <person name="Ikeda Y."/>
            <person name="Inoue K."/>
            <person name="Inoue S.I."/>
            <person name="Ishida S."/>
            <person name="Jia Q."/>
            <person name="Kakita M."/>
            <person name="Kanazawa T."/>
            <person name="Kawai Y."/>
            <person name="Kawashima T."/>
            <person name="Kennedy M."/>
            <person name="Kinose K."/>
            <person name="Kinoshita T."/>
            <person name="Kohara Y."/>
            <person name="Koide E."/>
            <person name="Komatsu K."/>
            <person name="Kopischke S."/>
            <person name="Kubo M."/>
            <person name="Kyozuka J."/>
            <person name="Lagercrantz U."/>
            <person name="Lin S.S."/>
            <person name="Lindquist E."/>
            <person name="Lipzen A.M."/>
            <person name="Lu C.W."/>
            <person name="De Luna E."/>
            <person name="Martienssen R.A."/>
            <person name="Minamino N."/>
            <person name="Mizutani M."/>
            <person name="Mizutani M."/>
            <person name="Mochizuki N."/>
            <person name="Monte I."/>
            <person name="Mosher R."/>
            <person name="Nagasaki H."/>
            <person name="Nakagami H."/>
            <person name="Naramoto S."/>
            <person name="Nishitani K."/>
            <person name="Ohtani M."/>
            <person name="Okamoto T."/>
            <person name="Okumura M."/>
            <person name="Phillips J."/>
            <person name="Pollak B."/>
            <person name="Reinders A."/>
            <person name="Rovekamp M."/>
            <person name="Sano R."/>
            <person name="Sawa S."/>
            <person name="Schmid M.W."/>
            <person name="Shirakawa M."/>
            <person name="Solano R."/>
            <person name="Spunde A."/>
            <person name="Suetsugu N."/>
            <person name="Sugano S."/>
            <person name="Sugiyama A."/>
            <person name="Sun R."/>
            <person name="Suzuki Y."/>
            <person name="Takenaka M."/>
            <person name="Takezawa D."/>
            <person name="Tomogane H."/>
            <person name="Tsuzuki M."/>
            <person name="Ueda T."/>
            <person name="Umeda M."/>
            <person name="Ward J.M."/>
            <person name="Watanabe Y."/>
            <person name="Yazaki K."/>
            <person name="Yokoyama R."/>
            <person name="Yoshitake Y."/>
            <person name="Yotsui I."/>
            <person name="Zachgo S."/>
            <person name="Schmutz J."/>
        </authorList>
    </citation>
    <scope>NUCLEOTIDE SEQUENCE [LARGE SCALE GENOMIC DNA]</scope>
    <source>
        <strain evidence="2">Tak-1</strain>
    </source>
</reference>
<protein>
    <submittedName>
        <fullName evidence="1">Uncharacterized protein</fullName>
    </submittedName>
</protein>
<evidence type="ECO:0000313" key="2">
    <source>
        <dbReference type="Proteomes" id="UP000244005"/>
    </source>
</evidence>
<proteinExistence type="predicted"/>
<dbReference type="Proteomes" id="UP000244005">
    <property type="component" value="Unassembled WGS sequence"/>
</dbReference>
<keyword evidence="2" id="KW-1185">Reference proteome</keyword>
<name>A0A2R6WF21_MARPO</name>